<reference evidence="1" key="1">
    <citation type="journal article" date="2020" name="Stud. Mycol.">
        <title>101 Dothideomycetes genomes: a test case for predicting lifestyles and emergence of pathogens.</title>
        <authorList>
            <person name="Haridas S."/>
            <person name="Albert R."/>
            <person name="Binder M."/>
            <person name="Bloem J."/>
            <person name="Labutti K."/>
            <person name="Salamov A."/>
            <person name="Andreopoulos B."/>
            <person name="Baker S."/>
            <person name="Barry K."/>
            <person name="Bills G."/>
            <person name="Bluhm B."/>
            <person name="Cannon C."/>
            <person name="Castanera R."/>
            <person name="Culley D."/>
            <person name="Daum C."/>
            <person name="Ezra D."/>
            <person name="Gonzalez J."/>
            <person name="Henrissat B."/>
            <person name="Kuo A."/>
            <person name="Liang C."/>
            <person name="Lipzen A."/>
            <person name="Lutzoni F."/>
            <person name="Magnuson J."/>
            <person name="Mondo S."/>
            <person name="Nolan M."/>
            <person name="Ohm R."/>
            <person name="Pangilinan J."/>
            <person name="Park H.-J."/>
            <person name="Ramirez L."/>
            <person name="Alfaro M."/>
            <person name="Sun H."/>
            <person name="Tritt A."/>
            <person name="Yoshinaga Y."/>
            <person name="Zwiers L.-H."/>
            <person name="Turgeon B."/>
            <person name="Goodwin S."/>
            <person name="Spatafora J."/>
            <person name="Crous P."/>
            <person name="Grigoriev I."/>
        </authorList>
    </citation>
    <scope>NUCLEOTIDE SEQUENCE</scope>
    <source>
        <strain evidence="1">ATCC 36951</strain>
    </source>
</reference>
<dbReference type="AlphaFoldDB" id="A0A6A6D1L6"/>
<dbReference type="Proteomes" id="UP000799537">
    <property type="component" value="Unassembled WGS sequence"/>
</dbReference>
<evidence type="ECO:0000313" key="1">
    <source>
        <dbReference type="EMBL" id="KAF2171536.1"/>
    </source>
</evidence>
<dbReference type="RefSeq" id="XP_033672425.1">
    <property type="nucleotide sequence ID" value="XM_033804593.1"/>
</dbReference>
<sequence length="212" mass="23376">MADQVGTFSCLAEGQGGTFRFDPRISPPHIGTAELKTSVGVYFPLADNRCFVVHIYVTSKGDPNPETGLTRAFTAAENQAVRTLISGRFTKHASANEWTPQDVFDSIQGGKRSYVMCPIYSRPVESPGLPSTAVVKGIEDFLGPGSRLVRYINNDRVQGFAVEIQTGIIKTIEQKWEDKGGERVRVNDLPKGFSSVRALGARQDWYFNVETE</sequence>
<proteinExistence type="predicted"/>
<gene>
    <name evidence="1" type="ORF">M409DRAFT_18648</name>
</gene>
<organism evidence="1 2">
    <name type="scientific">Zasmidium cellare ATCC 36951</name>
    <dbReference type="NCBI Taxonomy" id="1080233"/>
    <lineage>
        <taxon>Eukaryota</taxon>
        <taxon>Fungi</taxon>
        <taxon>Dikarya</taxon>
        <taxon>Ascomycota</taxon>
        <taxon>Pezizomycotina</taxon>
        <taxon>Dothideomycetes</taxon>
        <taxon>Dothideomycetidae</taxon>
        <taxon>Mycosphaerellales</taxon>
        <taxon>Mycosphaerellaceae</taxon>
        <taxon>Zasmidium</taxon>
    </lineage>
</organism>
<protein>
    <submittedName>
        <fullName evidence="1">Uncharacterized protein</fullName>
    </submittedName>
</protein>
<dbReference type="OrthoDB" id="3839265at2759"/>
<dbReference type="EMBL" id="ML993583">
    <property type="protein sequence ID" value="KAF2171536.1"/>
    <property type="molecule type" value="Genomic_DNA"/>
</dbReference>
<dbReference type="GeneID" id="54557865"/>
<evidence type="ECO:0000313" key="2">
    <source>
        <dbReference type="Proteomes" id="UP000799537"/>
    </source>
</evidence>
<keyword evidence="2" id="KW-1185">Reference proteome</keyword>
<name>A0A6A6D1L6_ZASCE</name>
<accession>A0A6A6D1L6</accession>